<dbReference type="InterPro" id="IPR036259">
    <property type="entry name" value="MFS_trans_sf"/>
</dbReference>
<evidence type="ECO:0000256" key="2">
    <source>
        <dbReference type="ARBA" id="ARBA00022692"/>
    </source>
</evidence>
<keyword evidence="4 5" id="KW-0472">Membrane</keyword>
<dbReference type="InterPro" id="IPR011701">
    <property type="entry name" value="MFS"/>
</dbReference>
<feature type="transmembrane region" description="Helical" evidence="5">
    <location>
        <begin position="400"/>
        <end position="420"/>
    </location>
</feature>
<feature type="transmembrane region" description="Helical" evidence="5">
    <location>
        <begin position="462"/>
        <end position="485"/>
    </location>
</feature>
<dbReference type="PANTHER" id="PTHR23501">
    <property type="entry name" value="MAJOR FACILITATOR SUPERFAMILY"/>
    <property type="match status" value="1"/>
</dbReference>
<keyword evidence="3 5" id="KW-1133">Transmembrane helix</keyword>
<dbReference type="PROSITE" id="PS50850">
    <property type="entry name" value="MFS"/>
    <property type="match status" value="1"/>
</dbReference>
<dbReference type="SUPFAM" id="SSF103473">
    <property type="entry name" value="MFS general substrate transporter"/>
    <property type="match status" value="2"/>
</dbReference>
<feature type="transmembrane region" description="Helical" evidence="5">
    <location>
        <begin position="295"/>
        <end position="313"/>
    </location>
</feature>
<reference evidence="7 8" key="1">
    <citation type="submission" date="2020-12" db="EMBL/GenBank/DDBJ databases">
        <title>Metabolic potential, ecology and presence of endohyphal bacteria is reflected in genomic diversity of Mucoromycotina.</title>
        <authorList>
            <person name="Muszewska A."/>
            <person name="Okrasinska A."/>
            <person name="Steczkiewicz K."/>
            <person name="Drgas O."/>
            <person name="Orlowska M."/>
            <person name="Perlinska-Lenart U."/>
            <person name="Aleksandrzak-Piekarczyk T."/>
            <person name="Szatraj K."/>
            <person name="Zielenkiewicz U."/>
            <person name="Pilsyk S."/>
            <person name="Malc E."/>
            <person name="Mieczkowski P."/>
            <person name="Kruszewska J.S."/>
            <person name="Biernat P."/>
            <person name="Pawlowska J."/>
        </authorList>
    </citation>
    <scope>NUCLEOTIDE SEQUENCE [LARGE SCALE GENOMIC DNA]</scope>
    <source>
        <strain evidence="7 8">CBS 142.35</strain>
    </source>
</reference>
<evidence type="ECO:0000313" key="8">
    <source>
        <dbReference type="Proteomes" id="UP000646827"/>
    </source>
</evidence>
<dbReference type="Proteomes" id="UP000646827">
    <property type="component" value="Unassembled WGS sequence"/>
</dbReference>
<evidence type="ECO:0000256" key="3">
    <source>
        <dbReference type="ARBA" id="ARBA00022989"/>
    </source>
</evidence>
<proteinExistence type="predicted"/>
<dbReference type="EMBL" id="JAEPRB010000386">
    <property type="protein sequence ID" value="KAG2216569.1"/>
    <property type="molecule type" value="Genomic_DNA"/>
</dbReference>
<feature type="transmembrane region" description="Helical" evidence="5">
    <location>
        <begin position="142"/>
        <end position="163"/>
    </location>
</feature>
<feature type="transmembrane region" description="Helical" evidence="5">
    <location>
        <begin position="334"/>
        <end position="354"/>
    </location>
</feature>
<name>A0A8H7RRP8_9FUNG</name>
<feature type="transmembrane region" description="Helical" evidence="5">
    <location>
        <begin position="255"/>
        <end position="283"/>
    </location>
</feature>
<protein>
    <recommendedName>
        <fullName evidence="6">Major facilitator superfamily (MFS) profile domain-containing protein</fullName>
    </recommendedName>
</protein>
<sequence length="603" mass="66687">MPLFTSKLERDDPSIQEKKVVKPAPDTPLGLQKVYLMNKYTSRLDLWIIIVGIILFAWAKNWEANTVYSVQANVLSIFNAMNMATLLSTVQYLLQTVLIPFYAKLSDLWGRSETFAVALAFYIISGVTYACAQKFSDFAGAQVLYAFGVSGAHCMGHVLIADLTSKVNRGLFQSFYDVPAIINIFVAPIAGQNLVYSGNWRWVFSMIPFSIFGTAVILYVGLLHVEYKMRKSGDLQQVKKVLKEMTPQRSLSERIYWIMIELDIIGSLLLVGTLCMLLLPLVLATTDFGGWQSSTTIGLLVAGAVCLVLFLGYEWKIATKPLIPMGNWDTFTPMAGVLCVSMISIISSIPWAYFQMYLQVSRNWDVIKATHVDRSYDAVYLVAQVAAGYLMKHFKIYRPIILIGIAFFMIGMGMMIPSRYPGASDVFLVASQVIAGWGAGWVFVPTLVAVQSAVPHKDLAIATALYQVGTTLAYSIGSAIAGAIWNTLLPQEMARLVPGEIDIASALGDLTYIAALPQDQWEGVIASYGNVLRIFCIIGLCLCVPALIFALLMKPFGLEEDQRDVLSEETVYIGDNTDNNSKHQREVIEIQDEKAQVSGDNHV</sequence>
<feature type="transmembrane region" description="Helical" evidence="5">
    <location>
        <begin position="175"/>
        <end position="196"/>
    </location>
</feature>
<organism evidence="7 8">
    <name type="scientific">Circinella minor</name>
    <dbReference type="NCBI Taxonomy" id="1195481"/>
    <lineage>
        <taxon>Eukaryota</taxon>
        <taxon>Fungi</taxon>
        <taxon>Fungi incertae sedis</taxon>
        <taxon>Mucoromycota</taxon>
        <taxon>Mucoromycotina</taxon>
        <taxon>Mucoromycetes</taxon>
        <taxon>Mucorales</taxon>
        <taxon>Lichtheimiaceae</taxon>
        <taxon>Circinella</taxon>
    </lineage>
</organism>
<feature type="transmembrane region" description="Helical" evidence="5">
    <location>
        <begin position="115"/>
        <end position="136"/>
    </location>
</feature>
<dbReference type="Pfam" id="PF07690">
    <property type="entry name" value="MFS_1"/>
    <property type="match status" value="1"/>
</dbReference>
<dbReference type="OrthoDB" id="4078873at2759"/>
<dbReference type="Gene3D" id="1.20.1250.20">
    <property type="entry name" value="MFS general substrate transporter like domains"/>
    <property type="match status" value="2"/>
</dbReference>
<feature type="transmembrane region" description="Helical" evidence="5">
    <location>
        <begin position="44"/>
        <end position="60"/>
    </location>
</feature>
<dbReference type="PANTHER" id="PTHR23501:SF87">
    <property type="entry name" value="SIDEROPHORE IRON TRANSPORTER 2"/>
    <property type="match status" value="1"/>
</dbReference>
<dbReference type="InterPro" id="IPR020846">
    <property type="entry name" value="MFS_dom"/>
</dbReference>
<keyword evidence="8" id="KW-1185">Reference proteome</keyword>
<dbReference type="GO" id="GO:0005886">
    <property type="term" value="C:plasma membrane"/>
    <property type="evidence" value="ECO:0007669"/>
    <property type="project" value="TreeGrafter"/>
</dbReference>
<keyword evidence="2 5" id="KW-0812">Transmembrane</keyword>
<evidence type="ECO:0000256" key="5">
    <source>
        <dbReference type="SAM" id="Phobius"/>
    </source>
</evidence>
<comment type="subcellular location">
    <subcellularLocation>
        <location evidence="1">Membrane</location>
        <topology evidence="1">Multi-pass membrane protein</topology>
    </subcellularLocation>
</comment>
<feature type="transmembrane region" description="Helical" evidence="5">
    <location>
        <begin position="531"/>
        <end position="553"/>
    </location>
</feature>
<dbReference type="GO" id="GO:0022857">
    <property type="term" value="F:transmembrane transporter activity"/>
    <property type="evidence" value="ECO:0007669"/>
    <property type="project" value="InterPro"/>
</dbReference>
<evidence type="ECO:0000259" key="6">
    <source>
        <dbReference type="PROSITE" id="PS50850"/>
    </source>
</evidence>
<feature type="domain" description="Major facilitator superfamily (MFS) profile" evidence="6">
    <location>
        <begin position="31"/>
        <end position="557"/>
    </location>
</feature>
<feature type="transmembrane region" description="Helical" evidence="5">
    <location>
        <begin position="426"/>
        <end position="450"/>
    </location>
</feature>
<dbReference type="AlphaFoldDB" id="A0A8H7RRP8"/>
<feature type="transmembrane region" description="Helical" evidence="5">
    <location>
        <begin position="80"/>
        <end position="103"/>
    </location>
</feature>
<feature type="transmembrane region" description="Helical" evidence="5">
    <location>
        <begin position="202"/>
        <end position="222"/>
    </location>
</feature>
<evidence type="ECO:0000313" key="7">
    <source>
        <dbReference type="EMBL" id="KAG2216569.1"/>
    </source>
</evidence>
<comment type="caution">
    <text evidence="7">The sequence shown here is derived from an EMBL/GenBank/DDBJ whole genome shotgun (WGS) entry which is preliminary data.</text>
</comment>
<evidence type="ECO:0000256" key="4">
    <source>
        <dbReference type="ARBA" id="ARBA00023136"/>
    </source>
</evidence>
<gene>
    <name evidence="7" type="ORF">INT45_001384</name>
</gene>
<evidence type="ECO:0000256" key="1">
    <source>
        <dbReference type="ARBA" id="ARBA00004141"/>
    </source>
</evidence>
<accession>A0A8H7RRP8</accession>